<geneLocation type="mitochondrion" evidence="17"/>
<name>A0A0G4J1T8_PLABS</name>
<evidence type="ECO:0000256" key="3">
    <source>
        <dbReference type="ARBA" id="ARBA00022490"/>
    </source>
</evidence>
<dbReference type="GO" id="GO:0005524">
    <property type="term" value="F:ATP binding"/>
    <property type="evidence" value="ECO:0007669"/>
    <property type="project" value="UniProtKB-KW"/>
</dbReference>
<evidence type="ECO:0000259" key="13">
    <source>
        <dbReference type="Pfam" id="PF00438"/>
    </source>
</evidence>
<comment type="pathway">
    <text evidence="1 11">Amino-acid biosynthesis; S-adenosyl-L-methionine biosynthesis; S-adenosyl-L-methionine from L-methionine: step 1/1.</text>
</comment>
<dbReference type="CDD" id="cd18079">
    <property type="entry name" value="S-AdoMet_synt"/>
    <property type="match status" value="1"/>
</dbReference>
<dbReference type="PROSITE" id="PS00376">
    <property type="entry name" value="ADOMET_SYNTHASE_1"/>
    <property type="match status" value="1"/>
</dbReference>
<dbReference type="GO" id="GO:0006730">
    <property type="term" value="P:one-carbon metabolic process"/>
    <property type="evidence" value="ECO:0007669"/>
    <property type="project" value="UniProtKB-KW"/>
</dbReference>
<evidence type="ECO:0000313" key="19">
    <source>
        <dbReference type="Proteomes" id="UP000290189"/>
    </source>
</evidence>
<dbReference type="GO" id="GO:0046872">
    <property type="term" value="F:metal ion binding"/>
    <property type="evidence" value="ECO:0007669"/>
    <property type="project" value="UniProtKB-KW"/>
</dbReference>
<dbReference type="EMBL" id="OVEO01000017">
    <property type="protein sequence ID" value="SPR01333.1"/>
    <property type="molecule type" value="Genomic_DNA"/>
</dbReference>
<evidence type="ECO:0000256" key="6">
    <source>
        <dbReference type="ARBA" id="ARBA00022723"/>
    </source>
</evidence>
<feature type="domain" description="S-adenosylmethionine synthetase N-terminal" evidence="13">
    <location>
        <begin position="11"/>
        <end position="108"/>
    </location>
</feature>
<keyword evidence="17" id="KW-0496">Mitochondrion</keyword>
<dbReference type="PANTHER" id="PTHR11964">
    <property type="entry name" value="S-ADENOSYLMETHIONINE SYNTHETASE"/>
    <property type="match status" value="1"/>
</dbReference>
<dbReference type="FunFam" id="3.30.300.10:FF:000004">
    <property type="entry name" value="S-adenosylmethionine synthase"/>
    <property type="match status" value="1"/>
</dbReference>
<dbReference type="InterPro" id="IPR002133">
    <property type="entry name" value="S-AdoMet_synthetase"/>
</dbReference>
<evidence type="ECO:0000256" key="4">
    <source>
        <dbReference type="ARBA" id="ARBA00022563"/>
    </source>
</evidence>
<keyword evidence="5 11" id="KW-0808">Transferase</keyword>
<dbReference type="InterPro" id="IPR022631">
    <property type="entry name" value="ADOMET_SYNTHASE_CS"/>
</dbReference>
<dbReference type="AlphaFoldDB" id="A0A0G4J1T8"/>
<dbReference type="FunFam" id="3.30.300.10:FF:000011">
    <property type="entry name" value="S-adenosylmethionine synthase"/>
    <property type="match status" value="1"/>
</dbReference>
<feature type="domain" description="S-adenosylmethionine synthetase central" evidence="14">
    <location>
        <begin position="122"/>
        <end position="243"/>
    </location>
</feature>
<dbReference type="InterPro" id="IPR022630">
    <property type="entry name" value="S-AdoMet_synt_C"/>
</dbReference>
<evidence type="ECO:0000256" key="10">
    <source>
        <dbReference type="ARBA" id="ARBA00022958"/>
    </source>
</evidence>
<dbReference type="EMBL" id="CDSF01000112">
    <property type="protein sequence ID" value="CEP01299.1"/>
    <property type="molecule type" value="Genomic_DNA"/>
</dbReference>
<keyword evidence="4 11" id="KW-0554">One-carbon metabolism</keyword>
<dbReference type="STRING" id="37360.A0A0G4J1T8"/>
<evidence type="ECO:0000256" key="5">
    <source>
        <dbReference type="ARBA" id="ARBA00022679"/>
    </source>
</evidence>
<feature type="domain" description="S-adenosylmethionine synthetase C-terminal" evidence="15">
    <location>
        <begin position="245"/>
        <end position="384"/>
    </location>
</feature>
<reference evidence="17 19" key="2">
    <citation type="submission" date="2018-03" db="EMBL/GenBank/DDBJ databases">
        <authorList>
            <person name="Fogelqvist J."/>
        </authorList>
    </citation>
    <scope>NUCLEOTIDE SEQUENCE [LARGE SCALE GENOMIC DNA]</scope>
</reference>
<keyword evidence="8 11" id="KW-0067">ATP-binding</keyword>
<evidence type="ECO:0000256" key="7">
    <source>
        <dbReference type="ARBA" id="ARBA00022741"/>
    </source>
</evidence>
<evidence type="ECO:0000256" key="12">
    <source>
        <dbReference type="RuleBase" id="RU004462"/>
    </source>
</evidence>
<dbReference type="PROSITE" id="PS00377">
    <property type="entry name" value="ADOMET_SYNTHASE_2"/>
    <property type="match status" value="1"/>
</dbReference>
<evidence type="ECO:0000256" key="9">
    <source>
        <dbReference type="ARBA" id="ARBA00022842"/>
    </source>
</evidence>
<evidence type="ECO:0000259" key="15">
    <source>
        <dbReference type="Pfam" id="PF02773"/>
    </source>
</evidence>
<dbReference type="Pfam" id="PF02773">
    <property type="entry name" value="S-AdoMet_synt_C"/>
    <property type="match status" value="1"/>
</dbReference>
<evidence type="ECO:0000259" key="14">
    <source>
        <dbReference type="Pfam" id="PF02772"/>
    </source>
</evidence>
<evidence type="ECO:0000256" key="8">
    <source>
        <dbReference type="ARBA" id="ARBA00022840"/>
    </source>
</evidence>
<keyword evidence="7 11" id="KW-0547">Nucleotide-binding</keyword>
<keyword evidence="9 11" id="KW-0460">Magnesium</keyword>
<keyword evidence="10 11" id="KW-0630">Potassium</keyword>
<dbReference type="OMA" id="ASYMARY"/>
<evidence type="ECO:0000313" key="16">
    <source>
        <dbReference type="EMBL" id="CEP01299.1"/>
    </source>
</evidence>
<comment type="catalytic activity">
    <reaction evidence="11">
        <text>L-methionine + ATP + H2O = S-adenosyl-L-methionine + phosphate + diphosphate</text>
        <dbReference type="Rhea" id="RHEA:21080"/>
        <dbReference type="ChEBI" id="CHEBI:15377"/>
        <dbReference type="ChEBI" id="CHEBI:30616"/>
        <dbReference type="ChEBI" id="CHEBI:33019"/>
        <dbReference type="ChEBI" id="CHEBI:43474"/>
        <dbReference type="ChEBI" id="CHEBI:57844"/>
        <dbReference type="ChEBI" id="CHEBI:59789"/>
        <dbReference type="EC" id="2.5.1.6"/>
    </reaction>
</comment>
<dbReference type="InterPro" id="IPR022629">
    <property type="entry name" value="S-AdoMet_synt_central"/>
</dbReference>
<dbReference type="InterPro" id="IPR022636">
    <property type="entry name" value="S-AdoMet_synthetase_sfam"/>
</dbReference>
<dbReference type="InterPro" id="IPR022628">
    <property type="entry name" value="S-AdoMet_synt_N"/>
</dbReference>
<comment type="similarity">
    <text evidence="2 12">Belongs to the AdoMet synthase family.</text>
</comment>
<evidence type="ECO:0000256" key="2">
    <source>
        <dbReference type="ARBA" id="ARBA00009685"/>
    </source>
</evidence>
<evidence type="ECO:0000313" key="18">
    <source>
        <dbReference type="Proteomes" id="UP000039324"/>
    </source>
</evidence>
<dbReference type="Gene3D" id="3.30.300.10">
    <property type="match status" value="3"/>
</dbReference>
<dbReference type="Proteomes" id="UP000039324">
    <property type="component" value="Unassembled WGS sequence"/>
</dbReference>
<dbReference type="UniPathway" id="UPA00315">
    <property type="reaction ID" value="UER00080"/>
</dbReference>
<dbReference type="GO" id="GO:0004478">
    <property type="term" value="F:methionine adenosyltransferase activity"/>
    <property type="evidence" value="ECO:0007669"/>
    <property type="project" value="UniProtKB-EC"/>
</dbReference>
<comment type="cofactor">
    <cofactor evidence="11">
        <name>K(+)</name>
        <dbReference type="ChEBI" id="CHEBI:29103"/>
    </cofactor>
    <text evidence="11">Binds 1 potassium ion per subunit. The potassium ion interacts primarily with the substrate.</text>
</comment>
<dbReference type="EC" id="2.5.1.6" evidence="11"/>
<dbReference type="NCBIfam" id="TIGR01034">
    <property type="entry name" value="metK"/>
    <property type="match status" value="1"/>
</dbReference>
<proteinExistence type="inferred from homology"/>
<accession>A0A0G4J1T8</accession>
<dbReference type="GO" id="GO:0006556">
    <property type="term" value="P:S-adenosylmethionine biosynthetic process"/>
    <property type="evidence" value="ECO:0007669"/>
    <property type="project" value="UniProtKB-UniPathway"/>
</dbReference>
<evidence type="ECO:0000256" key="11">
    <source>
        <dbReference type="RuleBase" id="RU000541"/>
    </source>
</evidence>
<dbReference type="Pfam" id="PF02772">
    <property type="entry name" value="S-AdoMet_synt_M"/>
    <property type="match status" value="1"/>
</dbReference>
<evidence type="ECO:0000256" key="1">
    <source>
        <dbReference type="ARBA" id="ARBA00005224"/>
    </source>
</evidence>
<dbReference type="Proteomes" id="UP000290189">
    <property type="component" value="Unassembled WGS sequence"/>
</dbReference>
<dbReference type="FunFam" id="3.30.300.10:FF:000003">
    <property type="entry name" value="S-adenosylmethionine synthase"/>
    <property type="match status" value="1"/>
</dbReference>
<reference evidence="16 18" key="1">
    <citation type="submission" date="2015-02" db="EMBL/GenBank/DDBJ databases">
        <authorList>
            <person name="Chooi Y.-H."/>
        </authorList>
    </citation>
    <scope>NUCLEOTIDE SEQUENCE [LARGE SCALE GENOMIC DNA]</scope>
    <source>
        <strain evidence="16">E3</strain>
    </source>
</reference>
<keyword evidence="6 11" id="KW-0479">Metal-binding</keyword>
<dbReference type="SUPFAM" id="SSF55973">
    <property type="entry name" value="S-adenosylmethionine synthetase"/>
    <property type="match status" value="3"/>
</dbReference>
<keyword evidence="18" id="KW-1185">Reference proteome</keyword>
<dbReference type="PIRSF" id="PIRSF000497">
    <property type="entry name" value="MAT"/>
    <property type="match status" value="1"/>
</dbReference>
<evidence type="ECO:0000313" key="17">
    <source>
        <dbReference type="EMBL" id="SPR01333.1"/>
    </source>
</evidence>
<organism evidence="16 18">
    <name type="scientific">Plasmodiophora brassicae</name>
    <name type="common">Clubroot disease agent</name>
    <dbReference type="NCBI Taxonomy" id="37360"/>
    <lineage>
        <taxon>Eukaryota</taxon>
        <taxon>Sar</taxon>
        <taxon>Rhizaria</taxon>
        <taxon>Endomyxa</taxon>
        <taxon>Phytomyxea</taxon>
        <taxon>Plasmodiophorida</taxon>
        <taxon>Plasmodiophoridae</taxon>
        <taxon>Plasmodiophora</taxon>
    </lineage>
</organism>
<dbReference type="HAMAP" id="MF_00086">
    <property type="entry name" value="S_AdoMet_synth1"/>
    <property type="match status" value="1"/>
</dbReference>
<comment type="function">
    <text evidence="11">Catalyzes the formation of S-adenosylmethionine from methionine and ATP.</text>
</comment>
<dbReference type="OrthoDB" id="5852090at2759"/>
<sequence>MTVDHSGKRTYLFTSESVNEGHPDKLADRVSDTVLDAVLAADPNGKVACETATKTNMIMIFGEISTTAKLNLEQVVRDAVKSVGYDDEKKGLDYKTMNVVVAIEEQSPDIAQGVHENRSEEDIGAGDQGHMFGYASDETPELMPLTHVLATKLGSRLTDVRKKGILPWVRPDGKTQVTVEYEEENGKLTPKRVHTIVISTQHSEDVTQEQIMADLREHVIKQVVPERYLDEDTVYHLNPSGRFVIGGPDGDAGLTGRKIIIDTYGGWGAHGGGAFSGKDPSKVDRSAAYAARWVAKSLVAAGLASRCLVQVSYAIGISTPLSVYVNSYGTGKKSDTELLRIVEANFDLRPGAIIRDLNLKRPIYINTSAYGHFGRTEKDFTWEQPKSLKV</sequence>
<gene>
    <name evidence="16" type="ORF">PBRA_001905</name>
    <name evidence="17" type="ORF">PLBR_LOCUS8548</name>
</gene>
<protein>
    <recommendedName>
        <fullName evidence="11">S-adenosylmethionine synthase</fullName>
        <ecNumber evidence="11">2.5.1.6</ecNumber>
    </recommendedName>
</protein>
<dbReference type="Pfam" id="PF00438">
    <property type="entry name" value="S-AdoMet_synt_N"/>
    <property type="match status" value="1"/>
</dbReference>
<keyword evidence="3" id="KW-0963">Cytoplasm</keyword>
<comment type="cofactor">
    <cofactor evidence="11">
        <name>Mg(2+)</name>
        <dbReference type="ChEBI" id="CHEBI:18420"/>
    </cofactor>
    <text evidence="11">Binds 2 magnesium ions per subunit. The magnesium ions interact primarily with the substrate.</text>
</comment>